<gene>
    <name evidence="5" type="ORF">F8154_07870</name>
</gene>
<dbReference type="InterPro" id="IPR050792">
    <property type="entry name" value="ADP-ribosylglycohydrolase"/>
</dbReference>
<accession>A0A6I0FB98</accession>
<dbReference type="PANTHER" id="PTHR16222">
    <property type="entry name" value="ADP-RIBOSYLGLYCOHYDROLASE"/>
    <property type="match status" value="1"/>
</dbReference>
<feature type="binding site" evidence="3">
    <location>
        <position position="88"/>
    </location>
    <ligand>
        <name>Mg(2+)</name>
        <dbReference type="ChEBI" id="CHEBI:18420"/>
        <label>1</label>
    </ligand>
</feature>
<feature type="repeat" description="TPR" evidence="4">
    <location>
        <begin position="422"/>
        <end position="455"/>
    </location>
</feature>
<evidence type="ECO:0000256" key="4">
    <source>
        <dbReference type="PROSITE-ProRule" id="PRU00339"/>
    </source>
</evidence>
<dbReference type="SMART" id="SM00028">
    <property type="entry name" value="TPR"/>
    <property type="match status" value="3"/>
</dbReference>
<feature type="binding site" evidence="3">
    <location>
        <position position="310"/>
    </location>
    <ligand>
        <name>Mg(2+)</name>
        <dbReference type="ChEBI" id="CHEBI:18420"/>
        <label>1</label>
    </ligand>
</feature>
<proteinExistence type="inferred from homology"/>
<protein>
    <submittedName>
        <fullName evidence="5">Tetratricopeptide repeat protein</fullName>
    </submittedName>
</protein>
<dbReference type="InterPro" id="IPR019734">
    <property type="entry name" value="TPR_rpt"/>
</dbReference>
<keyword evidence="3" id="KW-0479">Metal-binding</keyword>
<reference evidence="5 6" key="1">
    <citation type="submission" date="2019-10" db="EMBL/GenBank/DDBJ databases">
        <title>Alkaliphilus serpentinus sp. nov. and Alkaliphilus pronyensis sp. nov., two novel anaerobic alkaliphilic species isolated from the serpentinized-hosted hydrothermal field of the Prony Bay (New Caledonia).</title>
        <authorList>
            <person name="Postec A."/>
        </authorList>
    </citation>
    <scope>NUCLEOTIDE SEQUENCE [LARGE SCALE GENOMIC DNA]</scope>
    <source>
        <strain evidence="5 6">LacV</strain>
    </source>
</reference>
<dbReference type="Pfam" id="PF14559">
    <property type="entry name" value="TPR_19"/>
    <property type="match status" value="1"/>
</dbReference>
<dbReference type="Proteomes" id="UP000432715">
    <property type="component" value="Unassembled WGS sequence"/>
</dbReference>
<evidence type="ECO:0000313" key="5">
    <source>
        <dbReference type="EMBL" id="KAB3534770.1"/>
    </source>
</evidence>
<keyword evidence="4" id="KW-0802">TPR repeat</keyword>
<comment type="cofactor">
    <cofactor evidence="3">
        <name>Mg(2+)</name>
        <dbReference type="ChEBI" id="CHEBI:18420"/>
    </cofactor>
    <text evidence="3">Binds 2 magnesium ions per subunit.</text>
</comment>
<feature type="binding site" evidence="3">
    <location>
        <position position="309"/>
    </location>
    <ligand>
        <name>Mg(2+)</name>
        <dbReference type="ChEBI" id="CHEBI:18420"/>
        <label>1</label>
    </ligand>
</feature>
<feature type="binding site" evidence="3">
    <location>
        <position position="87"/>
    </location>
    <ligand>
        <name>Mg(2+)</name>
        <dbReference type="ChEBI" id="CHEBI:18420"/>
        <label>1</label>
    </ligand>
</feature>
<keyword evidence="3" id="KW-0460">Magnesium</keyword>
<keyword evidence="6" id="KW-1185">Reference proteome</keyword>
<feature type="binding site" evidence="3">
    <location>
        <position position="307"/>
    </location>
    <ligand>
        <name>Mg(2+)</name>
        <dbReference type="ChEBI" id="CHEBI:18420"/>
        <label>1</label>
    </ligand>
</feature>
<feature type="binding site" evidence="3">
    <location>
        <position position="89"/>
    </location>
    <ligand>
        <name>Mg(2+)</name>
        <dbReference type="ChEBI" id="CHEBI:18420"/>
        <label>1</label>
    </ligand>
</feature>
<dbReference type="GO" id="GO:0046872">
    <property type="term" value="F:metal ion binding"/>
    <property type="evidence" value="ECO:0007669"/>
    <property type="project" value="UniProtKB-KW"/>
</dbReference>
<comment type="caution">
    <text evidence="5">The sequence shown here is derived from an EMBL/GenBank/DDBJ whole genome shotgun (WGS) entry which is preliminary data.</text>
</comment>
<feature type="repeat" description="TPR" evidence="4">
    <location>
        <begin position="456"/>
        <end position="489"/>
    </location>
</feature>
<dbReference type="GO" id="GO:0016787">
    <property type="term" value="F:hydrolase activity"/>
    <property type="evidence" value="ECO:0007669"/>
    <property type="project" value="UniProtKB-KW"/>
</dbReference>
<evidence type="ECO:0000256" key="2">
    <source>
        <dbReference type="ARBA" id="ARBA00022801"/>
    </source>
</evidence>
<comment type="similarity">
    <text evidence="1">Belongs to the ADP-ribosylglycohydrolase family.</text>
</comment>
<dbReference type="RefSeq" id="WP_151861067.1">
    <property type="nucleotide sequence ID" value="NZ_WBZC01000025.1"/>
</dbReference>
<dbReference type="Gene3D" id="1.25.40.10">
    <property type="entry name" value="Tetratricopeptide repeat domain"/>
    <property type="match status" value="1"/>
</dbReference>
<dbReference type="Pfam" id="PF03747">
    <property type="entry name" value="ADP_ribosyl_GH"/>
    <property type="match status" value="1"/>
</dbReference>
<keyword evidence="2" id="KW-0378">Hydrolase</keyword>
<dbReference type="PANTHER" id="PTHR16222:SF24">
    <property type="entry name" value="ADP-RIBOSYLHYDROLASE ARH3"/>
    <property type="match status" value="1"/>
</dbReference>
<dbReference type="PROSITE" id="PS50005">
    <property type="entry name" value="TPR"/>
    <property type="match status" value="2"/>
</dbReference>
<name>A0A6I0FB98_9FIRM</name>
<dbReference type="InterPro" id="IPR005502">
    <property type="entry name" value="Ribosyl_crysJ1"/>
</dbReference>
<dbReference type="Gene3D" id="1.10.4080.10">
    <property type="entry name" value="ADP-ribosylation/Crystallin J1"/>
    <property type="match status" value="1"/>
</dbReference>
<dbReference type="InterPro" id="IPR011990">
    <property type="entry name" value="TPR-like_helical_dom_sf"/>
</dbReference>
<dbReference type="OrthoDB" id="9798107at2"/>
<organism evidence="5 6">
    <name type="scientific">Alkaliphilus pronyensis</name>
    <dbReference type="NCBI Taxonomy" id="1482732"/>
    <lineage>
        <taxon>Bacteria</taxon>
        <taxon>Bacillati</taxon>
        <taxon>Bacillota</taxon>
        <taxon>Clostridia</taxon>
        <taxon>Peptostreptococcales</taxon>
        <taxon>Natronincolaceae</taxon>
        <taxon>Alkaliphilus</taxon>
    </lineage>
</organism>
<dbReference type="SUPFAM" id="SSF48452">
    <property type="entry name" value="TPR-like"/>
    <property type="match status" value="1"/>
</dbReference>
<evidence type="ECO:0000256" key="3">
    <source>
        <dbReference type="PIRSR" id="PIRSR605502-1"/>
    </source>
</evidence>
<sequence length="506" mass="57898">MYFISLEKLYEFLIEKVDMPDFMSYGESINLRPISSIEYREKVRGTLVGLAIGDAFGSHLEGQHTKEIEYINSFLKGEKRSVSLDITDDTEMTIMYAESLIIFQGFHPEDISNRFIRQPISRMGNTIREFIINYRDRRIEWYRSGIESAGNGAAMRCGPGALINYGDFISLKLISGMQAAITHMDQMAIASSILNATAIAYLVNQPPFSLKDKKDILNFIDILGRSIKGIETKVYPSRENNEIVNLYSRISRDLKEAIEADTDVSTIQKQWGSGAYVLESVPYALFLFLKNPNDFERVLKDSLSSTDTDTVSSMALSFAGAYLGYNNIPRGYTFKLRNLEEMLALSDRLFELSLKNKNNNPYRRMKENINYEKIQDEVHQLLWTGIKLNKEDQFENAVKYFENLVNRSPDLKKNEKIKLHIIEAYEGLGTKYLQEEAFEEALKSFKKALAYDLNNPIVLSDLAITYLNLDDLEKAERYARRAVEVAPEYEIGREVLEAIISLSKKG</sequence>
<evidence type="ECO:0000256" key="1">
    <source>
        <dbReference type="ARBA" id="ARBA00010702"/>
    </source>
</evidence>
<dbReference type="InterPro" id="IPR036705">
    <property type="entry name" value="Ribosyl_crysJ1_sf"/>
</dbReference>
<dbReference type="EMBL" id="WBZC01000025">
    <property type="protein sequence ID" value="KAB3534770.1"/>
    <property type="molecule type" value="Genomic_DNA"/>
</dbReference>
<dbReference type="SUPFAM" id="SSF101478">
    <property type="entry name" value="ADP-ribosylglycohydrolase"/>
    <property type="match status" value="1"/>
</dbReference>
<dbReference type="AlphaFoldDB" id="A0A6I0FB98"/>
<evidence type="ECO:0000313" key="6">
    <source>
        <dbReference type="Proteomes" id="UP000432715"/>
    </source>
</evidence>